<keyword evidence="1" id="KW-0812">Transmembrane</keyword>
<dbReference type="InterPro" id="IPR018763">
    <property type="entry name" value="DUF2334"/>
</dbReference>
<sequence length="218" mass="24226">MQELANYGLYPLAFEPPHYTMSQHGLEVTSEFFSTYVGQVQLSDETWEIMNTTPYASQPSFLNGMFLLPETIGYVQPENDDPVGDMVDKAELHQITSGGMIGGFYHPYLGVEGLIEVIDAIEEIPNIEWMDLKELDNTVDVEHVSITSGDGEIDANIDQMSLMTTSIAYPAYHVKNFAENVTKIMIWAGVLSVVLLMSFTVFQIAKGNRSDRGISNNG</sequence>
<evidence type="ECO:0000313" key="2">
    <source>
        <dbReference type="EMBL" id="QQK81435.1"/>
    </source>
</evidence>
<evidence type="ECO:0000313" key="3">
    <source>
        <dbReference type="Proteomes" id="UP000595349"/>
    </source>
</evidence>
<dbReference type="Proteomes" id="UP000595349">
    <property type="component" value="Chromosome"/>
</dbReference>
<organism evidence="2 3">
    <name type="scientific">Salicibibacter cibi</name>
    <dbReference type="NCBI Taxonomy" id="2743001"/>
    <lineage>
        <taxon>Bacteria</taxon>
        <taxon>Bacillati</taxon>
        <taxon>Bacillota</taxon>
        <taxon>Bacilli</taxon>
        <taxon>Bacillales</taxon>
        <taxon>Bacillaceae</taxon>
        <taxon>Salicibibacter</taxon>
    </lineage>
</organism>
<evidence type="ECO:0000256" key="1">
    <source>
        <dbReference type="SAM" id="Phobius"/>
    </source>
</evidence>
<accession>A0A7T6ZDB9</accession>
<dbReference type="EMBL" id="CP054706">
    <property type="protein sequence ID" value="QQK81435.1"/>
    <property type="molecule type" value="Genomic_DNA"/>
</dbReference>
<dbReference type="Pfam" id="PF10096">
    <property type="entry name" value="DUF2334"/>
    <property type="match status" value="1"/>
</dbReference>
<name>A0A7T6ZDB9_9BACI</name>
<protein>
    <submittedName>
        <fullName evidence="2">DUF2334 domain-containing protein</fullName>
    </submittedName>
</protein>
<keyword evidence="3" id="KW-1185">Reference proteome</keyword>
<gene>
    <name evidence="2" type="ORF">HUG20_16975</name>
</gene>
<dbReference type="AlphaFoldDB" id="A0A7T6ZDB9"/>
<keyword evidence="1" id="KW-0472">Membrane</keyword>
<proteinExistence type="predicted"/>
<feature type="transmembrane region" description="Helical" evidence="1">
    <location>
        <begin position="184"/>
        <end position="205"/>
    </location>
</feature>
<dbReference type="RefSeq" id="WP_200085862.1">
    <property type="nucleotide sequence ID" value="NZ_CP054706.1"/>
</dbReference>
<reference evidence="2 3" key="1">
    <citation type="submission" date="2020-06" db="EMBL/GenBank/DDBJ databases">
        <title>Genomic analysis of Salicibibacter sp. NKC21-4.</title>
        <authorList>
            <person name="Oh Y.J."/>
        </authorList>
    </citation>
    <scope>NUCLEOTIDE SEQUENCE [LARGE SCALE GENOMIC DNA]</scope>
    <source>
        <strain evidence="2 3">NKC21-4</strain>
    </source>
</reference>
<keyword evidence="1" id="KW-1133">Transmembrane helix</keyword>
<dbReference type="KEGG" id="scib:HUG20_16975"/>